<dbReference type="EMBL" id="CM044705">
    <property type="protein sequence ID" value="KAI5663495.1"/>
    <property type="molecule type" value="Genomic_DNA"/>
</dbReference>
<dbReference type="Proteomes" id="UP001060085">
    <property type="component" value="Linkage Group LG05"/>
</dbReference>
<gene>
    <name evidence="1" type="ORF">M9H77_22818</name>
</gene>
<evidence type="ECO:0000313" key="1">
    <source>
        <dbReference type="EMBL" id="KAI5663495.1"/>
    </source>
</evidence>
<name>A0ACC0AT23_CATRO</name>
<reference evidence="2" key="1">
    <citation type="journal article" date="2023" name="Nat. Plants">
        <title>Single-cell RNA sequencing provides a high-resolution roadmap for understanding the multicellular compartmentation of specialized metabolism.</title>
        <authorList>
            <person name="Sun S."/>
            <person name="Shen X."/>
            <person name="Li Y."/>
            <person name="Li Y."/>
            <person name="Wang S."/>
            <person name="Li R."/>
            <person name="Zhang H."/>
            <person name="Shen G."/>
            <person name="Guo B."/>
            <person name="Wei J."/>
            <person name="Xu J."/>
            <person name="St-Pierre B."/>
            <person name="Chen S."/>
            <person name="Sun C."/>
        </authorList>
    </citation>
    <scope>NUCLEOTIDE SEQUENCE [LARGE SCALE GENOMIC DNA]</scope>
</reference>
<organism evidence="1 2">
    <name type="scientific">Catharanthus roseus</name>
    <name type="common">Madagascar periwinkle</name>
    <name type="synonym">Vinca rosea</name>
    <dbReference type="NCBI Taxonomy" id="4058"/>
    <lineage>
        <taxon>Eukaryota</taxon>
        <taxon>Viridiplantae</taxon>
        <taxon>Streptophyta</taxon>
        <taxon>Embryophyta</taxon>
        <taxon>Tracheophyta</taxon>
        <taxon>Spermatophyta</taxon>
        <taxon>Magnoliopsida</taxon>
        <taxon>eudicotyledons</taxon>
        <taxon>Gunneridae</taxon>
        <taxon>Pentapetalae</taxon>
        <taxon>asterids</taxon>
        <taxon>lamiids</taxon>
        <taxon>Gentianales</taxon>
        <taxon>Apocynaceae</taxon>
        <taxon>Rauvolfioideae</taxon>
        <taxon>Vinceae</taxon>
        <taxon>Catharanthinae</taxon>
        <taxon>Catharanthus</taxon>
    </lineage>
</organism>
<evidence type="ECO:0000313" key="2">
    <source>
        <dbReference type="Proteomes" id="UP001060085"/>
    </source>
</evidence>
<keyword evidence="2" id="KW-1185">Reference proteome</keyword>
<proteinExistence type="predicted"/>
<accession>A0ACC0AT23</accession>
<sequence>MKIRFEDFFLDRYAKYKDGKVLEELGYEKVLMVYYYLEPGKDIREGLIVIAGNVEICKMCSYIPRVMVIEIFADIMPEEEIMEIWLKSPEFNSDEPKYSVVFEEIEGDAPSKLPTKKPARNNREFVSAARLLDFKEYLSVNEVGGPSSEPIGPSSKPATKTVEVQNPTPVSINITEVQIQSD</sequence>
<protein>
    <submittedName>
        <fullName evidence="1">Uncharacterized protein</fullName>
    </submittedName>
</protein>
<comment type="caution">
    <text evidence="1">The sequence shown here is derived from an EMBL/GenBank/DDBJ whole genome shotgun (WGS) entry which is preliminary data.</text>
</comment>